<accession>A0A0G1KYA3</accession>
<dbReference type="Proteomes" id="UP000033945">
    <property type="component" value="Unassembled WGS sequence"/>
</dbReference>
<evidence type="ECO:0000313" key="1">
    <source>
        <dbReference type="EMBL" id="KKT61322.1"/>
    </source>
</evidence>
<sequence>MNRGLYKLSLHVAQSSFRAMLCGSWGVDNGAIDIFLNNPYYRARIPRYLFRYRTALC</sequence>
<evidence type="ECO:0000313" key="2">
    <source>
        <dbReference type="Proteomes" id="UP000033945"/>
    </source>
</evidence>
<reference evidence="1 2" key="1">
    <citation type="journal article" date="2015" name="Nature">
        <title>rRNA introns, odd ribosomes, and small enigmatic genomes across a large radiation of phyla.</title>
        <authorList>
            <person name="Brown C.T."/>
            <person name="Hug L.A."/>
            <person name="Thomas B.C."/>
            <person name="Sharon I."/>
            <person name="Castelle C.J."/>
            <person name="Singh A."/>
            <person name="Wilkins M.J."/>
            <person name="Williams K.H."/>
            <person name="Banfield J.F."/>
        </authorList>
    </citation>
    <scope>NUCLEOTIDE SEQUENCE [LARGE SCALE GENOMIC DNA]</scope>
</reference>
<name>A0A0G1KYA3_9BACT</name>
<dbReference type="AlphaFoldDB" id="A0A0G1KYA3"/>
<comment type="caution">
    <text evidence="1">The sequence shown here is derived from an EMBL/GenBank/DDBJ whole genome shotgun (WGS) entry which is preliminary data.</text>
</comment>
<organism evidence="1 2">
    <name type="scientific">Candidatus Giovannonibacteria bacterium GW2011_GWA2_44_26</name>
    <dbReference type="NCBI Taxonomy" id="1618648"/>
    <lineage>
        <taxon>Bacteria</taxon>
        <taxon>Candidatus Giovannoniibacteriota</taxon>
    </lineage>
</organism>
<proteinExistence type="predicted"/>
<protein>
    <submittedName>
        <fullName evidence="1">Uncharacterized protein</fullName>
    </submittedName>
</protein>
<dbReference type="EMBL" id="LCIT01000033">
    <property type="protein sequence ID" value="KKT61322.1"/>
    <property type="molecule type" value="Genomic_DNA"/>
</dbReference>
<gene>
    <name evidence="1" type="ORF">UW55_C0033G0003</name>
</gene>